<dbReference type="Pfam" id="PF04832">
    <property type="entry name" value="SOUL"/>
    <property type="match status" value="1"/>
</dbReference>
<dbReference type="Proteomes" id="UP001501353">
    <property type="component" value="Unassembled WGS sequence"/>
</dbReference>
<evidence type="ECO:0000313" key="2">
    <source>
        <dbReference type="EMBL" id="GAA4030209.1"/>
    </source>
</evidence>
<accession>A0ABP7TS74</accession>
<sequence length="213" mass="22848">MTSRHILPRLLLLFTLTLTGATAMATEEPVHTVSLKEEAFEVRDYPALIAAEVTVGGERSEAVSAGFRLLAGYIFGGNVRKQSIAMTAPVVQAKSGGESIAMTAPVTQVAAGSGWVIRFMMPAGYTLDTLPTPNDPKVHLVTLPPTRFAVVRFSGLAGEDSITEKTAELTAFITSHQLHAIGTASLARYDPPWTPWFMRRNEVMVPLAVATAP</sequence>
<proteinExistence type="predicted"/>
<dbReference type="PANTHER" id="PTHR11220:SF58">
    <property type="entry name" value="SOUL HEME-BINDING FAMILY PROTEIN"/>
    <property type="match status" value="1"/>
</dbReference>
<reference evidence="3" key="1">
    <citation type="journal article" date="2019" name="Int. J. Syst. Evol. Microbiol.">
        <title>The Global Catalogue of Microorganisms (GCM) 10K type strain sequencing project: providing services to taxonomists for standard genome sequencing and annotation.</title>
        <authorList>
            <consortium name="The Broad Institute Genomics Platform"/>
            <consortium name="The Broad Institute Genome Sequencing Center for Infectious Disease"/>
            <person name="Wu L."/>
            <person name="Ma J."/>
        </authorList>
    </citation>
    <scope>NUCLEOTIDE SEQUENCE [LARGE SCALE GENOMIC DNA]</scope>
    <source>
        <strain evidence="3">JCM 16673</strain>
    </source>
</reference>
<gene>
    <name evidence="2" type="ORF">GCM10022212_30550</name>
</gene>
<dbReference type="InterPro" id="IPR006917">
    <property type="entry name" value="SOUL_heme-bd"/>
</dbReference>
<feature type="chain" id="PRO_5047479333" evidence="1">
    <location>
        <begin position="26"/>
        <end position="213"/>
    </location>
</feature>
<keyword evidence="1" id="KW-0732">Signal</keyword>
<evidence type="ECO:0000313" key="3">
    <source>
        <dbReference type="Proteomes" id="UP001501353"/>
    </source>
</evidence>
<dbReference type="Gene3D" id="3.20.80.10">
    <property type="entry name" value="Regulatory factor, effector binding domain"/>
    <property type="match status" value="1"/>
</dbReference>
<name>A0ABP7TS74_9BURK</name>
<dbReference type="RefSeq" id="WP_344764540.1">
    <property type="nucleotide sequence ID" value="NZ_BAAAZE010000013.1"/>
</dbReference>
<keyword evidence="3" id="KW-1185">Reference proteome</keyword>
<comment type="caution">
    <text evidence="2">The sequence shown here is derived from an EMBL/GenBank/DDBJ whole genome shotgun (WGS) entry which is preliminary data.</text>
</comment>
<dbReference type="PANTHER" id="PTHR11220">
    <property type="entry name" value="HEME-BINDING PROTEIN-RELATED"/>
    <property type="match status" value="1"/>
</dbReference>
<evidence type="ECO:0000256" key="1">
    <source>
        <dbReference type="SAM" id="SignalP"/>
    </source>
</evidence>
<dbReference type="SUPFAM" id="SSF55136">
    <property type="entry name" value="Probable bacterial effector-binding domain"/>
    <property type="match status" value="1"/>
</dbReference>
<feature type="signal peptide" evidence="1">
    <location>
        <begin position="1"/>
        <end position="25"/>
    </location>
</feature>
<organism evidence="2 3">
    <name type="scientific">Actimicrobium antarcticum</name>
    <dbReference type="NCBI Taxonomy" id="1051899"/>
    <lineage>
        <taxon>Bacteria</taxon>
        <taxon>Pseudomonadati</taxon>
        <taxon>Pseudomonadota</taxon>
        <taxon>Betaproteobacteria</taxon>
        <taxon>Burkholderiales</taxon>
        <taxon>Oxalobacteraceae</taxon>
        <taxon>Actimicrobium</taxon>
    </lineage>
</organism>
<dbReference type="EMBL" id="BAAAZE010000013">
    <property type="protein sequence ID" value="GAA4030209.1"/>
    <property type="molecule type" value="Genomic_DNA"/>
</dbReference>
<protein>
    <submittedName>
        <fullName evidence="2">Heme-binding protein</fullName>
    </submittedName>
</protein>
<dbReference type="InterPro" id="IPR011256">
    <property type="entry name" value="Reg_factor_effector_dom_sf"/>
</dbReference>